<keyword evidence="1" id="KW-0614">Plasmid</keyword>
<dbReference type="EMBL" id="CP016287">
    <property type="protein sequence ID" value="ANP89316.1"/>
    <property type="molecule type" value="Genomic_DNA"/>
</dbReference>
<geneLocation type="plasmid" evidence="1 2">
    <name>unnamed1</name>
</geneLocation>
<accession>A0A1B1CHW4</accession>
<gene>
    <name evidence="1" type="ORF">BA011_26465</name>
</gene>
<protein>
    <submittedName>
        <fullName evidence="1">Uncharacterized protein</fullName>
    </submittedName>
</protein>
<dbReference type="AlphaFoldDB" id="A0A1B1CHW4"/>
<proteinExistence type="predicted"/>
<evidence type="ECO:0000313" key="2">
    <source>
        <dbReference type="Proteomes" id="UP000092691"/>
    </source>
</evidence>
<evidence type="ECO:0000313" key="1">
    <source>
        <dbReference type="EMBL" id="ANP89316.1"/>
    </source>
</evidence>
<sequence>MDIEAGGSSCCDERVRPSSWFLFGRFPHPEFPPPAFRSIKVNAAREQGACSRCANDFNRFELWNIGPFAIADVLSAIRIDTGNEIIPGIIRNEKN</sequence>
<organism evidence="1 2">
    <name type="scientific">Rhizobium leguminosarum</name>
    <dbReference type="NCBI Taxonomy" id="384"/>
    <lineage>
        <taxon>Bacteria</taxon>
        <taxon>Pseudomonadati</taxon>
        <taxon>Pseudomonadota</taxon>
        <taxon>Alphaproteobacteria</taxon>
        <taxon>Hyphomicrobiales</taxon>
        <taxon>Rhizobiaceae</taxon>
        <taxon>Rhizobium/Agrobacterium group</taxon>
        <taxon>Rhizobium</taxon>
    </lineage>
</organism>
<name>A0A1B1CHW4_RHILE</name>
<dbReference type="Proteomes" id="UP000092691">
    <property type="component" value="Plasmid unnamed1"/>
</dbReference>
<reference evidence="1 2" key="1">
    <citation type="submission" date="2016-06" db="EMBL/GenBank/DDBJ databases">
        <title>Microsymbionts genomes from the relict species Vavilovia formosa.</title>
        <authorList>
            <person name="Chirak E."/>
            <person name="Kimeklis A."/>
            <person name="Andronov E."/>
        </authorList>
    </citation>
    <scope>NUCLEOTIDE SEQUENCE [LARGE SCALE GENOMIC DNA]</scope>
    <source>
        <strain evidence="1 2">Vaf10</strain>
        <plasmid evidence="2">Plasmid unnamed1</plasmid>
    </source>
</reference>